<dbReference type="GO" id="GO:0033743">
    <property type="term" value="F:peptide-methionine (R)-S-oxide reductase activity"/>
    <property type="evidence" value="ECO:0007669"/>
    <property type="project" value="UniProtKB-EC"/>
</dbReference>
<name>A0A6L7GHB2_9SPHN</name>
<dbReference type="InterPro" id="IPR011057">
    <property type="entry name" value="Mss4-like_sf"/>
</dbReference>
<dbReference type="Pfam" id="PF01641">
    <property type="entry name" value="SelR"/>
    <property type="match status" value="1"/>
</dbReference>
<feature type="domain" description="MsrB" evidence="4">
    <location>
        <begin position="44"/>
        <end position="165"/>
    </location>
</feature>
<dbReference type="PROSITE" id="PS51257">
    <property type="entry name" value="PROKAR_LIPOPROTEIN"/>
    <property type="match status" value="1"/>
</dbReference>
<dbReference type="InterPro" id="IPR002579">
    <property type="entry name" value="Met_Sox_Rdtase_MsrB_dom"/>
</dbReference>
<sequence length="165" mass="18054">MILNGRNSRRSMLGWLGTAASGVVLASCGSGRAEARSFPKALSDAQWRKRLTAKEYYVLRQAGTERPYSSPLDKEKRIGTFVCAGCANALYSSKTKFDSRTGWPSFWKPLAGGIVTDTDYKIGYPRTEVLCADCGGHLGHVFNDGPQPTGKRYCMNGDAMDFRPA</sequence>
<protein>
    <recommendedName>
        <fullName evidence="1">peptide-methionine (R)-S-oxide reductase</fullName>
        <ecNumber evidence="1">1.8.4.12</ecNumber>
    </recommendedName>
</protein>
<gene>
    <name evidence="5" type="primary">msrB</name>
    <name evidence="5" type="ORF">GRI44_11325</name>
</gene>
<organism evidence="5 6">
    <name type="scientific">Allopontixanthobacter confluentis</name>
    <dbReference type="NCBI Taxonomy" id="1849021"/>
    <lineage>
        <taxon>Bacteria</taxon>
        <taxon>Pseudomonadati</taxon>
        <taxon>Pseudomonadota</taxon>
        <taxon>Alphaproteobacteria</taxon>
        <taxon>Sphingomonadales</taxon>
        <taxon>Erythrobacteraceae</taxon>
        <taxon>Allopontixanthobacter</taxon>
    </lineage>
</organism>
<evidence type="ECO:0000256" key="2">
    <source>
        <dbReference type="ARBA" id="ARBA00023002"/>
    </source>
</evidence>
<evidence type="ECO:0000256" key="3">
    <source>
        <dbReference type="ARBA" id="ARBA00048488"/>
    </source>
</evidence>
<dbReference type="AlphaFoldDB" id="A0A6L7GHB2"/>
<dbReference type="PANTHER" id="PTHR10173:SF57">
    <property type="entry name" value="PEPTIDE-METHIONINE (R)-S-OXIDE REDUCTASE"/>
    <property type="match status" value="1"/>
</dbReference>
<dbReference type="Gene3D" id="2.170.150.20">
    <property type="entry name" value="Peptide methionine sulfoxide reductase"/>
    <property type="match status" value="1"/>
</dbReference>
<dbReference type="SUPFAM" id="SSF51316">
    <property type="entry name" value="Mss4-like"/>
    <property type="match status" value="1"/>
</dbReference>
<reference evidence="5 6" key="1">
    <citation type="submission" date="2019-12" db="EMBL/GenBank/DDBJ databases">
        <title>Genomic-based taxomic classification of the family Erythrobacteraceae.</title>
        <authorList>
            <person name="Xu L."/>
        </authorList>
    </citation>
    <scope>NUCLEOTIDE SEQUENCE [LARGE SCALE GENOMIC DNA]</scope>
    <source>
        <strain evidence="5 6">KCTC 52259</strain>
    </source>
</reference>
<dbReference type="GO" id="GO:0006979">
    <property type="term" value="P:response to oxidative stress"/>
    <property type="evidence" value="ECO:0007669"/>
    <property type="project" value="InterPro"/>
</dbReference>
<evidence type="ECO:0000259" key="4">
    <source>
        <dbReference type="PROSITE" id="PS51790"/>
    </source>
</evidence>
<keyword evidence="2 5" id="KW-0560">Oxidoreductase</keyword>
<dbReference type="PROSITE" id="PS51318">
    <property type="entry name" value="TAT"/>
    <property type="match status" value="1"/>
</dbReference>
<dbReference type="RefSeq" id="WP_160601876.1">
    <property type="nucleotide sequence ID" value="NZ_WTYU01000002.1"/>
</dbReference>
<dbReference type="PROSITE" id="PS51790">
    <property type="entry name" value="MSRB"/>
    <property type="match status" value="1"/>
</dbReference>
<dbReference type="GO" id="GO:0005737">
    <property type="term" value="C:cytoplasm"/>
    <property type="evidence" value="ECO:0007669"/>
    <property type="project" value="TreeGrafter"/>
</dbReference>
<dbReference type="InterPro" id="IPR028427">
    <property type="entry name" value="Met_Sox_Rdtase_MsrB"/>
</dbReference>
<dbReference type="GO" id="GO:0030091">
    <property type="term" value="P:protein repair"/>
    <property type="evidence" value="ECO:0007669"/>
    <property type="project" value="InterPro"/>
</dbReference>
<comment type="catalytic activity">
    <reaction evidence="3">
        <text>L-methionyl-[protein] + [thioredoxin]-disulfide + H2O = L-methionyl-(R)-S-oxide-[protein] + [thioredoxin]-dithiol</text>
        <dbReference type="Rhea" id="RHEA:24164"/>
        <dbReference type="Rhea" id="RHEA-COMP:10698"/>
        <dbReference type="Rhea" id="RHEA-COMP:10700"/>
        <dbReference type="Rhea" id="RHEA-COMP:12313"/>
        <dbReference type="Rhea" id="RHEA-COMP:12314"/>
        <dbReference type="ChEBI" id="CHEBI:15377"/>
        <dbReference type="ChEBI" id="CHEBI:16044"/>
        <dbReference type="ChEBI" id="CHEBI:29950"/>
        <dbReference type="ChEBI" id="CHEBI:45764"/>
        <dbReference type="ChEBI" id="CHEBI:50058"/>
        <dbReference type="EC" id="1.8.4.12"/>
    </reaction>
</comment>
<dbReference type="NCBIfam" id="TIGR00357">
    <property type="entry name" value="peptide-methionine (R)-S-oxide reductase MsrB"/>
    <property type="match status" value="1"/>
</dbReference>
<proteinExistence type="predicted"/>
<dbReference type="Proteomes" id="UP000473531">
    <property type="component" value="Unassembled WGS sequence"/>
</dbReference>
<dbReference type="PANTHER" id="PTHR10173">
    <property type="entry name" value="METHIONINE SULFOXIDE REDUCTASE"/>
    <property type="match status" value="1"/>
</dbReference>
<accession>A0A6L7GHB2</accession>
<keyword evidence="6" id="KW-1185">Reference proteome</keyword>
<evidence type="ECO:0000313" key="6">
    <source>
        <dbReference type="Proteomes" id="UP000473531"/>
    </source>
</evidence>
<evidence type="ECO:0000313" key="5">
    <source>
        <dbReference type="EMBL" id="MXP15339.1"/>
    </source>
</evidence>
<comment type="caution">
    <text evidence="5">The sequence shown here is derived from an EMBL/GenBank/DDBJ whole genome shotgun (WGS) entry which is preliminary data.</text>
</comment>
<evidence type="ECO:0000256" key="1">
    <source>
        <dbReference type="ARBA" id="ARBA00012499"/>
    </source>
</evidence>
<dbReference type="EMBL" id="WTYU01000002">
    <property type="protein sequence ID" value="MXP15339.1"/>
    <property type="molecule type" value="Genomic_DNA"/>
</dbReference>
<dbReference type="InterPro" id="IPR006311">
    <property type="entry name" value="TAT_signal"/>
</dbReference>
<dbReference type="EC" id="1.8.4.12" evidence="1"/>
<dbReference type="OrthoDB" id="9785497at2"/>